<protein>
    <recommendedName>
        <fullName evidence="2">Globin domain-containing protein</fullName>
    </recommendedName>
</protein>
<comment type="similarity">
    <text evidence="1">Belongs to the globin family.</text>
</comment>
<dbReference type="PANTHER" id="PTHR43396:SF6">
    <property type="entry name" value="ABL201WP"/>
    <property type="match status" value="1"/>
</dbReference>
<keyword evidence="1" id="KW-0561">Oxygen transport</keyword>
<dbReference type="GO" id="GO:0071500">
    <property type="term" value="P:cellular response to nitrosative stress"/>
    <property type="evidence" value="ECO:0007669"/>
    <property type="project" value="TreeGrafter"/>
</dbReference>
<dbReference type="SUPFAM" id="SSF46458">
    <property type="entry name" value="Globin-like"/>
    <property type="match status" value="1"/>
</dbReference>
<dbReference type="PROSITE" id="PS01033">
    <property type="entry name" value="GLOBIN"/>
    <property type="match status" value="1"/>
</dbReference>
<keyword evidence="1" id="KW-0408">Iron</keyword>
<dbReference type="GO" id="GO:0005344">
    <property type="term" value="F:oxygen carrier activity"/>
    <property type="evidence" value="ECO:0007669"/>
    <property type="project" value="UniProtKB-KW"/>
</dbReference>
<dbReference type="AlphaFoldDB" id="A0A7S3P7S9"/>
<organism evidence="3">
    <name type="scientific">Amphora coffeiformis</name>
    <dbReference type="NCBI Taxonomy" id="265554"/>
    <lineage>
        <taxon>Eukaryota</taxon>
        <taxon>Sar</taxon>
        <taxon>Stramenopiles</taxon>
        <taxon>Ochrophyta</taxon>
        <taxon>Bacillariophyta</taxon>
        <taxon>Bacillariophyceae</taxon>
        <taxon>Bacillariophycidae</taxon>
        <taxon>Thalassiophysales</taxon>
        <taxon>Catenulaceae</taxon>
        <taxon>Amphora</taxon>
    </lineage>
</organism>
<evidence type="ECO:0000256" key="1">
    <source>
        <dbReference type="RuleBase" id="RU000356"/>
    </source>
</evidence>
<accession>A0A7S3P7S9</accession>
<evidence type="ECO:0000259" key="2">
    <source>
        <dbReference type="PROSITE" id="PS01033"/>
    </source>
</evidence>
<evidence type="ECO:0000313" key="3">
    <source>
        <dbReference type="EMBL" id="CAE0413648.1"/>
    </source>
</evidence>
<gene>
    <name evidence="3" type="ORF">ACOF00016_LOCUS10899</name>
</gene>
<keyword evidence="1" id="KW-0349">Heme</keyword>
<dbReference type="InterPro" id="IPR009050">
    <property type="entry name" value="Globin-like_sf"/>
</dbReference>
<keyword evidence="1" id="KW-0813">Transport</keyword>
<dbReference type="Gene3D" id="1.10.490.10">
    <property type="entry name" value="Globins"/>
    <property type="match status" value="1"/>
</dbReference>
<feature type="domain" description="Globin" evidence="2">
    <location>
        <begin position="16"/>
        <end position="162"/>
    </location>
</feature>
<name>A0A7S3P7S9_9STRA</name>
<sequence length="200" mass="22335">MSAEDDLMQPVPDHTALLERRKMLIRETWCAVEQGLNVHATEAFYARLFERHSEVEGMFAHADMRIQAMKLYEVLRVSVRFLDNMESLTPMLQDMGVRHAEAYGVVREHYNAMTDVFITILNEYFSQHFPDKLSGAVYAMDVGHAWSWALSLISDVMATAAEEAGVAPTEPGVPSGISAVSPRSEHSYGSFGSAISMEDC</sequence>
<dbReference type="GO" id="GO:0008941">
    <property type="term" value="F:nitric oxide dioxygenase NAD(P)H activity"/>
    <property type="evidence" value="ECO:0007669"/>
    <property type="project" value="TreeGrafter"/>
</dbReference>
<dbReference type="InterPro" id="IPR000971">
    <property type="entry name" value="Globin"/>
</dbReference>
<dbReference type="GO" id="GO:0020037">
    <property type="term" value="F:heme binding"/>
    <property type="evidence" value="ECO:0007669"/>
    <property type="project" value="InterPro"/>
</dbReference>
<dbReference type="PANTHER" id="PTHR43396">
    <property type="entry name" value="FLAVOHEMOPROTEIN"/>
    <property type="match status" value="1"/>
</dbReference>
<dbReference type="GO" id="GO:0046210">
    <property type="term" value="P:nitric oxide catabolic process"/>
    <property type="evidence" value="ECO:0007669"/>
    <property type="project" value="TreeGrafter"/>
</dbReference>
<dbReference type="EMBL" id="HBIM01013461">
    <property type="protein sequence ID" value="CAE0413648.1"/>
    <property type="molecule type" value="Transcribed_RNA"/>
</dbReference>
<dbReference type="InterPro" id="IPR012292">
    <property type="entry name" value="Globin/Proto"/>
</dbReference>
<keyword evidence="1" id="KW-0479">Metal-binding</keyword>
<dbReference type="Pfam" id="PF00042">
    <property type="entry name" value="Globin"/>
    <property type="match status" value="1"/>
</dbReference>
<dbReference type="GO" id="GO:0019825">
    <property type="term" value="F:oxygen binding"/>
    <property type="evidence" value="ECO:0007669"/>
    <property type="project" value="InterPro"/>
</dbReference>
<proteinExistence type="inferred from homology"/>
<reference evidence="3" key="1">
    <citation type="submission" date="2021-01" db="EMBL/GenBank/DDBJ databases">
        <authorList>
            <person name="Corre E."/>
            <person name="Pelletier E."/>
            <person name="Niang G."/>
            <person name="Scheremetjew M."/>
            <person name="Finn R."/>
            <person name="Kale V."/>
            <person name="Holt S."/>
            <person name="Cochrane G."/>
            <person name="Meng A."/>
            <person name="Brown T."/>
            <person name="Cohen L."/>
        </authorList>
    </citation>
    <scope>NUCLEOTIDE SEQUENCE</scope>
    <source>
        <strain evidence="3">CCMP127</strain>
    </source>
</reference>
<dbReference type="GO" id="GO:0071949">
    <property type="term" value="F:FAD binding"/>
    <property type="evidence" value="ECO:0007669"/>
    <property type="project" value="TreeGrafter"/>
</dbReference>